<keyword evidence="7 9" id="KW-1133">Transmembrane helix</keyword>
<dbReference type="PANTHER" id="PTHR30625:SF15">
    <property type="entry name" value="BIOPOLYMER TRANSPORT PROTEIN EXBB"/>
    <property type="match status" value="1"/>
</dbReference>
<keyword evidence="4" id="KW-1003">Cell membrane</keyword>
<evidence type="ECO:0000256" key="1">
    <source>
        <dbReference type="ARBA" id="ARBA00004651"/>
    </source>
</evidence>
<evidence type="ECO:0000256" key="7">
    <source>
        <dbReference type="ARBA" id="ARBA00022989"/>
    </source>
</evidence>
<evidence type="ECO:0000256" key="5">
    <source>
        <dbReference type="ARBA" id="ARBA00022692"/>
    </source>
</evidence>
<keyword evidence="6" id="KW-0653">Protein transport</keyword>
<organism evidence="11">
    <name type="scientific">marine metagenome</name>
    <dbReference type="NCBI Taxonomy" id="408172"/>
    <lineage>
        <taxon>unclassified sequences</taxon>
        <taxon>metagenomes</taxon>
        <taxon>ecological metagenomes</taxon>
    </lineage>
</organism>
<proteinExistence type="inferred from homology"/>
<feature type="transmembrane region" description="Helical" evidence="9">
    <location>
        <begin position="101"/>
        <end position="127"/>
    </location>
</feature>
<dbReference type="AlphaFoldDB" id="A0A382V9R7"/>
<protein>
    <recommendedName>
        <fullName evidence="10">MotA/TolQ/ExbB proton channel domain-containing protein</fullName>
    </recommendedName>
</protein>
<evidence type="ECO:0000313" key="11">
    <source>
        <dbReference type="EMBL" id="SVD43252.1"/>
    </source>
</evidence>
<dbReference type="GO" id="GO:0005886">
    <property type="term" value="C:plasma membrane"/>
    <property type="evidence" value="ECO:0007669"/>
    <property type="project" value="UniProtKB-SubCell"/>
</dbReference>
<evidence type="ECO:0000256" key="9">
    <source>
        <dbReference type="SAM" id="Phobius"/>
    </source>
</evidence>
<dbReference type="InterPro" id="IPR002898">
    <property type="entry name" value="MotA_ExbB_proton_chnl"/>
</dbReference>
<reference evidence="11" key="1">
    <citation type="submission" date="2018-05" db="EMBL/GenBank/DDBJ databases">
        <authorList>
            <person name="Lanie J.A."/>
            <person name="Ng W.-L."/>
            <person name="Kazmierczak K.M."/>
            <person name="Andrzejewski T.M."/>
            <person name="Davidsen T.M."/>
            <person name="Wayne K.J."/>
            <person name="Tettelin H."/>
            <person name="Glass J.I."/>
            <person name="Rusch D."/>
            <person name="Podicherti R."/>
            <person name="Tsui H.-C.T."/>
            <person name="Winkler M.E."/>
        </authorList>
    </citation>
    <scope>NUCLEOTIDE SEQUENCE</scope>
</reference>
<accession>A0A382V9R7</accession>
<comment type="subcellular location">
    <subcellularLocation>
        <location evidence="1">Cell membrane</location>
        <topology evidence="1">Multi-pass membrane protein</topology>
    </subcellularLocation>
</comment>
<dbReference type="PANTHER" id="PTHR30625">
    <property type="entry name" value="PROTEIN TOLQ"/>
    <property type="match status" value="1"/>
</dbReference>
<dbReference type="InterPro" id="IPR050790">
    <property type="entry name" value="ExbB/TolQ_transport"/>
</dbReference>
<keyword evidence="8 9" id="KW-0472">Membrane</keyword>
<evidence type="ECO:0000259" key="10">
    <source>
        <dbReference type="Pfam" id="PF01618"/>
    </source>
</evidence>
<evidence type="ECO:0000256" key="8">
    <source>
        <dbReference type="ARBA" id="ARBA00023136"/>
    </source>
</evidence>
<evidence type="ECO:0000256" key="6">
    <source>
        <dbReference type="ARBA" id="ARBA00022927"/>
    </source>
</evidence>
<evidence type="ECO:0000256" key="2">
    <source>
        <dbReference type="ARBA" id="ARBA00010442"/>
    </source>
</evidence>
<evidence type="ECO:0000256" key="3">
    <source>
        <dbReference type="ARBA" id="ARBA00022448"/>
    </source>
</evidence>
<evidence type="ECO:0000256" key="4">
    <source>
        <dbReference type="ARBA" id="ARBA00022475"/>
    </source>
</evidence>
<dbReference type="Pfam" id="PF01618">
    <property type="entry name" value="MotA_ExbB"/>
    <property type="match status" value="1"/>
</dbReference>
<feature type="domain" description="MotA/TolQ/ExbB proton channel" evidence="10">
    <location>
        <begin position="78"/>
        <end position="130"/>
    </location>
</feature>
<gene>
    <name evidence="11" type="ORF">METZ01_LOCUS396106</name>
</gene>
<name>A0A382V9R7_9ZZZZ</name>
<feature type="transmembrane region" description="Helical" evidence="9">
    <location>
        <begin position="6"/>
        <end position="26"/>
    </location>
</feature>
<sequence length="131" mass="14415">MKNAIIGVLILTSMISIFLIVERGLALRREVVIPSRLIELQGVCNSQDEILSLRTTANKIHSPYGQLISCAIDHLHLPRDENMELLQTRARAEISKMERGIVVLEIVTGVAPLLGLVGTIFGLITLFRGMG</sequence>
<comment type="similarity">
    <text evidence="2">Belongs to the ExbB/TolQ family.</text>
</comment>
<feature type="non-terminal residue" evidence="11">
    <location>
        <position position="131"/>
    </location>
</feature>
<dbReference type="GO" id="GO:0017038">
    <property type="term" value="P:protein import"/>
    <property type="evidence" value="ECO:0007669"/>
    <property type="project" value="TreeGrafter"/>
</dbReference>
<keyword evidence="5 9" id="KW-0812">Transmembrane</keyword>
<dbReference type="EMBL" id="UINC01150293">
    <property type="protein sequence ID" value="SVD43252.1"/>
    <property type="molecule type" value="Genomic_DNA"/>
</dbReference>
<keyword evidence="3" id="KW-0813">Transport</keyword>